<name>A0A6A5GZN9_CAERE</name>
<dbReference type="KEGG" id="crq:GCK72_008405"/>
<keyword evidence="1" id="KW-0472">Membrane</keyword>
<dbReference type="EMBL" id="WUAV01000003">
    <property type="protein sequence ID" value="KAF1760159.1"/>
    <property type="molecule type" value="Genomic_DNA"/>
</dbReference>
<keyword evidence="1" id="KW-0812">Transmembrane</keyword>
<gene>
    <name evidence="2" type="ORF">GCK72_008405</name>
</gene>
<protein>
    <submittedName>
        <fullName evidence="2">Uncharacterized protein</fullName>
    </submittedName>
</protein>
<dbReference type="Proteomes" id="UP000483820">
    <property type="component" value="Chromosome III"/>
</dbReference>
<organism evidence="2 3">
    <name type="scientific">Caenorhabditis remanei</name>
    <name type="common">Caenorhabditis vulgaris</name>
    <dbReference type="NCBI Taxonomy" id="31234"/>
    <lineage>
        <taxon>Eukaryota</taxon>
        <taxon>Metazoa</taxon>
        <taxon>Ecdysozoa</taxon>
        <taxon>Nematoda</taxon>
        <taxon>Chromadorea</taxon>
        <taxon>Rhabditida</taxon>
        <taxon>Rhabditina</taxon>
        <taxon>Rhabditomorpha</taxon>
        <taxon>Rhabditoidea</taxon>
        <taxon>Rhabditidae</taxon>
        <taxon>Peloderinae</taxon>
        <taxon>Caenorhabditis</taxon>
    </lineage>
</organism>
<evidence type="ECO:0000256" key="1">
    <source>
        <dbReference type="SAM" id="Phobius"/>
    </source>
</evidence>
<dbReference type="RefSeq" id="XP_053586384.1">
    <property type="nucleotide sequence ID" value="XM_053726807.1"/>
</dbReference>
<evidence type="ECO:0000313" key="2">
    <source>
        <dbReference type="EMBL" id="KAF1760159.1"/>
    </source>
</evidence>
<proteinExistence type="predicted"/>
<sequence>MIISLKNIMETDKIVKYINDEVVEFGGKACLVTNKRLLDALRTRENNGLARHLEYDNEFEKGVEDGENLVSSLVMEKLLKSKLESTKTMVEIRKWKVDLFIIFNAFILLTSAVAFLYAFFTIDSKSKGFTCIYLYGLFFGLVGVIVGFVGNAYKKKCNHPESIVMFVNTRELRRGETIMKNAGIQLIEVLEAENETILLAHSDNVDAKMMMERELRPEVGETGDVEVEFFRGSHLSTIVFLDLDNINDS</sequence>
<dbReference type="CTD" id="9797998"/>
<evidence type="ECO:0000313" key="3">
    <source>
        <dbReference type="Proteomes" id="UP000483820"/>
    </source>
</evidence>
<feature type="transmembrane region" description="Helical" evidence="1">
    <location>
        <begin position="99"/>
        <end position="120"/>
    </location>
</feature>
<feature type="transmembrane region" description="Helical" evidence="1">
    <location>
        <begin position="132"/>
        <end position="153"/>
    </location>
</feature>
<keyword evidence="1" id="KW-1133">Transmembrane helix</keyword>
<comment type="caution">
    <text evidence="2">The sequence shown here is derived from an EMBL/GenBank/DDBJ whole genome shotgun (WGS) entry which is preliminary data.</text>
</comment>
<dbReference type="GeneID" id="9797998"/>
<dbReference type="AlphaFoldDB" id="A0A6A5GZN9"/>
<reference evidence="2 3" key="1">
    <citation type="submission" date="2019-12" db="EMBL/GenBank/DDBJ databases">
        <title>Chromosome-level assembly of the Caenorhabditis remanei genome.</title>
        <authorList>
            <person name="Teterina A.A."/>
            <person name="Willis J.H."/>
            <person name="Phillips P.C."/>
        </authorList>
    </citation>
    <scope>NUCLEOTIDE SEQUENCE [LARGE SCALE GENOMIC DNA]</scope>
    <source>
        <strain evidence="2 3">PX506</strain>
        <tissue evidence="2">Whole organism</tissue>
    </source>
</reference>
<accession>A0A6A5GZN9</accession>